<dbReference type="PANTHER" id="PTHR10412:SF11">
    <property type="entry name" value="MANNOSYL-OLIGOSACCHARIDE GLUCOSIDASE"/>
    <property type="match status" value="1"/>
</dbReference>
<dbReference type="Proteomes" id="UP000560658">
    <property type="component" value="Unassembled WGS sequence"/>
</dbReference>
<evidence type="ECO:0000256" key="1">
    <source>
        <dbReference type="ARBA" id="ARBA00010833"/>
    </source>
</evidence>
<comment type="similarity">
    <text evidence="1">Belongs to the glycosyl hydrolase 63 family.</text>
</comment>
<keyword evidence="6" id="KW-1185">Reference proteome</keyword>
<dbReference type="EMBL" id="JACIER010000030">
    <property type="protein sequence ID" value="MBB4046359.1"/>
    <property type="molecule type" value="Genomic_DNA"/>
</dbReference>
<keyword evidence="3" id="KW-0326">Glycosidase</keyword>
<dbReference type="InterPro" id="IPR008928">
    <property type="entry name" value="6-hairpin_glycosidase_sf"/>
</dbReference>
<dbReference type="RefSeq" id="WP_183209602.1">
    <property type="nucleotide sequence ID" value="NZ_JACIER010000030.1"/>
</dbReference>
<protein>
    <recommendedName>
        <fullName evidence="4">Mannosylglycerate hydrolase MGH1-like glycoside hydrolase domain-containing protein</fullName>
    </recommendedName>
</protein>
<reference evidence="5" key="1">
    <citation type="submission" date="2020-08" db="EMBL/GenBank/DDBJ databases">
        <title>Genomic Encyclopedia of Type Strains, Phase IV (KMG-IV): sequencing the most valuable type-strain genomes for metagenomic binning, comparative biology and taxonomic classification.</title>
        <authorList>
            <person name="Goeker M."/>
        </authorList>
    </citation>
    <scope>NUCLEOTIDE SEQUENCE [LARGE SCALE GENOMIC DNA]</scope>
    <source>
        <strain evidence="5">DSM 105720</strain>
    </source>
</reference>
<feature type="domain" description="Mannosylglycerate hydrolase MGH1-like glycoside hydrolase" evidence="4">
    <location>
        <begin position="505"/>
        <end position="802"/>
    </location>
</feature>
<dbReference type="InterPro" id="IPR054491">
    <property type="entry name" value="MGH1-like_GH"/>
</dbReference>
<dbReference type="GO" id="GO:0006487">
    <property type="term" value="P:protein N-linked glycosylation"/>
    <property type="evidence" value="ECO:0007669"/>
    <property type="project" value="TreeGrafter"/>
</dbReference>
<sequence length="924" mass="106366">MKNKQALFLILILSILPIRLLGRGTIPPSCFTDSHDITSLHAWGPYSKRYASISHIPDMKAGIRFDVSVMPGYYRNRQFIPHVLFESSYHPWDINPAMDRITYRYEMEWKDRVFTDVTYHVLDEDRTLVEMRCVNHTTANQNLVLNLMAYIDYEREQPRNEITKDQIWQQMTTEGQQTWYKATDYILNESVRKSPQYNLVYDGWKRNEEATSESLSGFVLGKGFGKEKGDRVVYEVNILPGREKGILGFRYNTPSGKTATFRLKGLVEGELSLKGQGKYVFAQLPYACKSPGIYRLELSSVGTSETALDGFLLRSEEEMKELKIVSRPLSFTPEMRVGKSKQDFVLTYEGCDKAYGIAWNYKESEVRTILDDNLESFFRKKTHDHVSTRLVGNKQWHYSNAFLRPIVLAPETEQTLYALVCTGTSQQINEQIQNFHTSPETFIAQIRRDSPDAENKILSEGKKYKFGQRMLQAALLSNIVYPVHTQGEYIRHFTPGKNWNSLYTWDSGFIALGLIDVDVTKAFECIRAYTTPVGSESAFIHHGTPLPIQMYAYYDLWNNSQSKEALQFLYPRLKQFFDFMVGNSAYSSTRMKETGLLRTWDYFYNSGGWDDYPPQHALRDKASVTPVVTSAYYIRAAKILRLVAREMGLKKDVKEYDQLIHRLTSALQSYAWDEESGYFGYVLHDADGKAKDIYRYKDGTNFNKGLDGVSPLVANISSKEQTERMIGHVFSPKEMWTPVGISTVDQSAPYYRADGYWNGAVWFPHQWMVWKALLDLGEGEKAYQIANTALNTWEKECEESYYTFEHFIISSQRGAGWHQFSGLSSPILNWFAAYYRIGKVTTGFEVWISEEQFTDEYSQYRAKIAFDDSSAPHERTMLVCMKPEKRYQVKFNGQVLKSSSYHPGLLEITLPSTNKPGTIAIVAL</sequence>
<dbReference type="InterPro" id="IPR012341">
    <property type="entry name" value="6hp_glycosidase-like_sf"/>
</dbReference>
<accession>A0A840D6C6</accession>
<comment type="caution">
    <text evidence="5">The sequence shown here is derived from an EMBL/GenBank/DDBJ whole genome shotgun (WGS) entry which is preliminary data.</text>
</comment>
<evidence type="ECO:0000256" key="2">
    <source>
        <dbReference type="ARBA" id="ARBA00022801"/>
    </source>
</evidence>
<gene>
    <name evidence="5" type="ORF">GGR06_004193</name>
</gene>
<dbReference type="Gene3D" id="1.50.10.10">
    <property type="match status" value="1"/>
</dbReference>
<proteinExistence type="inferred from homology"/>
<organism evidence="5 6">
    <name type="scientific">Bacteroides reticulotermitis</name>
    <dbReference type="NCBI Taxonomy" id="1133319"/>
    <lineage>
        <taxon>Bacteria</taxon>
        <taxon>Pseudomonadati</taxon>
        <taxon>Bacteroidota</taxon>
        <taxon>Bacteroidia</taxon>
        <taxon>Bacteroidales</taxon>
        <taxon>Bacteroidaceae</taxon>
        <taxon>Bacteroides</taxon>
    </lineage>
</organism>
<dbReference type="GO" id="GO:0009311">
    <property type="term" value="P:oligosaccharide metabolic process"/>
    <property type="evidence" value="ECO:0007669"/>
    <property type="project" value="InterPro"/>
</dbReference>
<evidence type="ECO:0000256" key="3">
    <source>
        <dbReference type="ARBA" id="ARBA00023295"/>
    </source>
</evidence>
<dbReference type="GO" id="GO:0004573">
    <property type="term" value="F:Glc3Man9GlcNAc2 oligosaccharide glucosidase activity"/>
    <property type="evidence" value="ECO:0007669"/>
    <property type="project" value="InterPro"/>
</dbReference>
<name>A0A840D6C6_9BACE</name>
<evidence type="ECO:0000313" key="6">
    <source>
        <dbReference type="Proteomes" id="UP000560658"/>
    </source>
</evidence>
<dbReference type="SUPFAM" id="SSF48208">
    <property type="entry name" value="Six-hairpin glycosidases"/>
    <property type="match status" value="1"/>
</dbReference>
<dbReference type="Pfam" id="PF22422">
    <property type="entry name" value="MGH1-like_GH"/>
    <property type="match status" value="1"/>
</dbReference>
<keyword evidence="2" id="KW-0378">Hydrolase</keyword>
<evidence type="ECO:0000259" key="4">
    <source>
        <dbReference type="Pfam" id="PF22422"/>
    </source>
</evidence>
<dbReference type="AlphaFoldDB" id="A0A840D6C6"/>
<dbReference type="PANTHER" id="PTHR10412">
    <property type="entry name" value="MANNOSYL-OLIGOSACCHARIDE GLUCOSIDASE"/>
    <property type="match status" value="1"/>
</dbReference>
<evidence type="ECO:0000313" key="5">
    <source>
        <dbReference type="EMBL" id="MBB4046359.1"/>
    </source>
</evidence>
<dbReference type="InterPro" id="IPR004888">
    <property type="entry name" value="Glycoside_hydrolase_63"/>
</dbReference>